<dbReference type="Proteomes" id="UP000256877">
    <property type="component" value="Unassembled WGS sequence"/>
</dbReference>
<evidence type="ECO:0000313" key="3">
    <source>
        <dbReference type="Proteomes" id="UP000256877"/>
    </source>
</evidence>
<dbReference type="AlphaFoldDB" id="A0A371R3P7"/>
<dbReference type="EMBL" id="NMUE01000009">
    <property type="protein sequence ID" value="RFA96906.1"/>
    <property type="molecule type" value="Genomic_DNA"/>
</dbReference>
<organism evidence="2 3">
    <name type="scientific">Pyrobaculum aerophilum</name>
    <dbReference type="NCBI Taxonomy" id="13773"/>
    <lineage>
        <taxon>Archaea</taxon>
        <taxon>Thermoproteota</taxon>
        <taxon>Thermoprotei</taxon>
        <taxon>Thermoproteales</taxon>
        <taxon>Thermoproteaceae</taxon>
        <taxon>Pyrobaculum</taxon>
    </lineage>
</organism>
<evidence type="ECO:0000313" key="4">
    <source>
        <dbReference type="Proteomes" id="UP000257123"/>
    </source>
</evidence>
<protein>
    <submittedName>
        <fullName evidence="2">Uncharacterized protein</fullName>
    </submittedName>
</protein>
<evidence type="ECO:0000313" key="1">
    <source>
        <dbReference type="EMBL" id="RFA96906.1"/>
    </source>
</evidence>
<sequence>MECNAVVEYLGERGIYAERKWVELVVASVGALRIGFWCPREEFPTFDDIDDLKKSLHIDSLDVLVVVSYRPYVLVDYLSSLLERAHRWYGVQFDVKLLGVSSVDLETGLEEALGKAMVEKPHKLGGGVKSEYRCPQCTKEYLYLYRQERYFSRKYRGRVVESIYGCPACSFRARRVELLD</sequence>
<comment type="caution">
    <text evidence="2">The sequence shown here is derived from an EMBL/GenBank/DDBJ whole genome shotgun (WGS) entry which is preliminary data.</text>
</comment>
<name>A0A371R3P7_9CREN</name>
<gene>
    <name evidence="1" type="ORF">CGL51_04330</name>
    <name evidence="2" type="ORF">CGL52_07175</name>
</gene>
<dbReference type="OrthoDB" id="24321at2157"/>
<accession>A0A371R3P7</accession>
<evidence type="ECO:0000313" key="2">
    <source>
        <dbReference type="EMBL" id="RFA98403.1"/>
    </source>
</evidence>
<dbReference type="Proteomes" id="UP000257123">
    <property type="component" value="Unassembled WGS sequence"/>
</dbReference>
<reference evidence="3 4" key="1">
    <citation type="submission" date="2017-07" db="EMBL/GenBank/DDBJ databases">
        <title>Draft genome sequence of aerobic hyperthermophilic archaea, Pyrobaculum aerophilum YKB31 and YKB32.</title>
        <authorList>
            <person name="Mochizuki T."/>
            <person name="Berliner A.J."/>
            <person name="Yoshida-Takashima Y."/>
            <person name="Takaki Y."/>
            <person name="Nunoura T."/>
            <person name="Takai K."/>
        </authorList>
    </citation>
    <scope>NUCLEOTIDE SEQUENCE [LARGE SCALE GENOMIC DNA]</scope>
    <source>
        <strain evidence="1 4">YKB31</strain>
        <strain evidence="2 3">YKB32</strain>
    </source>
</reference>
<dbReference type="RefSeq" id="WP_116420815.1">
    <property type="nucleotide sequence ID" value="NZ_NMUE01000009.1"/>
</dbReference>
<proteinExistence type="predicted"/>
<dbReference type="EMBL" id="NMUF01000017">
    <property type="protein sequence ID" value="RFA98403.1"/>
    <property type="molecule type" value="Genomic_DNA"/>
</dbReference>